<proteinExistence type="predicted"/>
<dbReference type="Gene3D" id="1.10.8.80">
    <property type="entry name" value="Magnesium chelatase subunit I, C-Terminal domain"/>
    <property type="match status" value="1"/>
</dbReference>
<dbReference type="Proteomes" id="UP001596310">
    <property type="component" value="Unassembled WGS sequence"/>
</dbReference>
<gene>
    <name evidence="3" type="ORF">ACFQHW_08605</name>
</gene>
<evidence type="ECO:0000313" key="4">
    <source>
        <dbReference type="Proteomes" id="UP001596310"/>
    </source>
</evidence>
<dbReference type="InterPro" id="IPR027417">
    <property type="entry name" value="P-loop_NTPase"/>
</dbReference>
<dbReference type="SUPFAM" id="SSF52540">
    <property type="entry name" value="P-loop containing nucleoside triphosphate hydrolases"/>
    <property type="match status" value="1"/>
</dbReference>
<keyword evidence="4" id="KW-1185">Reference proteome</keyword>
<feature type="domain" description="ChlI/MoxR AAA lid" evidence="2">
    <location>
        <begin position="233"/>
        <end position="292"/>
    </location>
</feature>
<dbReference type="InterPro" id="IPR041628">
    <property type="entry name" value="ChlI/MoxR_AAA_lid"/>
</dbReference>
<dbReference type="RefSeq" id="WP_125601176.1">
    <property type="nucleotide sequence ID" value="NZ_JBHSSM010000018.1"/>
</dbReference>
<dbReference type="InterPro" id="IPR011703">
    <property type="entry name" value="ATPase_AAA-3"/>
</dbReference>
<dbReference type="PIRSF" id="PIRSF002849">
    <property type="entry name" value="AAA_ATPase_chaperone_MoxR_prd"/>
    <property type="match status" value="1"/>
</dbReference>
<reference evidence="4" key="1">
    <citation type="journal article" date="2019" name="Int. J. Syst. Evol. Microbiol.">
        <title>The Global Catalogue of Microorganisms (GCM) 10K type strain sequencing project: providing services to taxonomists for standard genome sequencing and annotation.</title>
        <authorList>
            <consortium name="The Broad Institute Genomics Platform"/>
            <consortium name="The Broad Institute Genome Sequencing Center for Infectious Disease"/>
            <person name="Wu L."/>
            <person name="Ma J."/>
        </authorList>
    </citation>
    <scope>NUCLEOTIDE SEQUENCE [LARGE SCALE GENOMIC DNA]</scope>
    <source>
        <strain evidence="4">CCM 8897</strain>
    </source>
</reference>
<organism evidence="3 4">
    <name type="scientific">Lapidilactobacillus achengensis</name>
    <dbReference type="NCBI Taxonomy" id="2486000"/>
    <lineage>
        <taxon>Bacteria</taxon>
        <taxon>Bacillati</taxon>
        <taxon>Bacillota</taxon>
        <taxon>Bacilli</taxon>
        <taxon>Lactobacillales</taxon>
        <taxon>Lactobacillaceae</taxon>
        <taxon>Lapidilactobacillus</taxon>
    </lineage>
</organism>
<dbReference type="Pfam" id="PF17863">
    <property type="entry name" value="AAA_lid_2"/>
    <property type="match status" value="1"/>
</dbReference>
<feature type="domain" description="ATPase AAA-3" evidence="1">
    <location>
        <begin position="40"/>
        <end position="170"/>
    </location>
</feature>
<evidence type="ECO:0000259" key="1">
    <source>
        <dbReference type="Pfam" id="PF07726"/>
    </source>
</evidence>
<protein>
    <submittedName>
        <fullName evidence="3">AAA family ATPase</fullName>
    </submittedName>
</protein>
<dbReference type="Gene3D" id="3.40.50.300">
    <property type="entry name" value="P-loop containing nucleotide triphosphate hydrolases"/>
    <property type="match status" value="1"/>
</dbReference>
<dbReference type="PANTHER" id="PTHR42759">
    <property type="entry name" value="MOXR FAMILY PROTEIN"/>
    <property type="match status" value="1"/>
</dbReference>
<dbReference type="PANTHER" id="PTHR42759:SF5">
    <property type="entry name" value="METHANOL DEHYDROGENASE REGULATOR"/>
    <property type="match status" value="1"/>
</dbReference>
<comment type="caution">
    <text evidence="3">The sequence shown here is derived from an EMBL/GenBank/DDBJ whole genome shotgun (WGS) entry which is preliminary data.</text>
</comment>
<evidence type="ECO:0000259" key="2">
    <source>
        <dbReference type="Pfam" id="PF17863"/>
    </source>
</evidence>
<dbReference type="InterPro" id="IPR050764">
    <property type="entry name" value="CbbQ/NirQ/NorQ/GpvN"/>
</dbReference>
<dbReference type="EMBL" id="JBHSSM010000018">
    <property type="protein sequence ID" value="MFC6315620.1"/>
    <property type="molecule type" value="Genomic_DNA"/>
</dbReference>
<name>A0ABW1UNT1_9LACO</name>
<sequence>MEATAAKALIDQGIDEIERVIVGKRDIIRLTITTFLANGHVLFEDVPGVGKTTLAQTLAKVFAGSYHRIQFTPDLLPGDITGVSIYNRHANSFEFQQGPIFATFVLADEINRATPRTQSALLEAMGERKVTLDGTTYPLDGNFFVLATQNPSDYEGTYPLPEAQMDRFLMRLSIGYPDKPAELAMLNLADQSATPPTAHEVITAEQVRELKEQVQKVRFADSLLDYLLSITTATRQDQRIRLGVSPRGSLALAAAARAYALTQGRGFVLAEDIQRLTPLVLGHRLILQPGIQLTSDQVLADLLQQIPVPLTR</sequence>
<dbReference type="CDD" id="cd00009">
    <property type="entry name" value="AAA"/>
    <property type="match status" value="1"/>
</dbReference>
<dbReference type="Pfam" id="PF07726">
    <property type="entry name" value="AAA_3"/>
    <property type="match status" value="1"/>
</dbReference>
<accession>A0ABW1UNT1</accession>
<evidence type="ECO:0000313" key="3">
    <source>
        <dbReference type="EMBL" id="MFC6315620.1"/>
    </source>
</evidence>